<reference evidence="3 4" key="1">
    <citation type="submission" date="2018-02" db="EMBL/GenBank/DDBJ databases">
        <title>8 Nocardia nova and 1 Nocardia cyriacigeorgica strain used for evolution to TMP-SMX.</title>
        <authorList>
            <person name="Mehta H."/>
            <person name="Weng J."/>
            <person name="Shamoo Y."/>
        </authorList>
    </citation>
    <scope>NUCLEOTIDE SEQUENCE [LARGE SCALE GENOMIC DNA]</scope>
    <source>
        <strain evidence="3 4">BAA2227</strain>
    </source>
</reference>
<dbReference type="Proteomes" id="UP000238356">
    <property type="component" value="Unassembled WGS sequence"/>
</dbReference>
<dbReference type="InterPro" id="IPR011008">
    <property type="entry name" value="Dimeric_a/b-barrel"/>
</dbReference>
<evidence type="ECO:0000313" key="4">
    <source>
        <dbReference type="Proteomes" id="UP000238356"/>
    </source>
</evidence>
<dbReference type="EMBL" id="PSZD01000009">
    <property type="protein sequence ID" value="PPJ27731.1"/>
    <property type="molecule type" value="Genomic_DNA"/>
</dbReference>
<dbReference type="SUPFAM" id="SSF54909">
    <property type="entry name" value="Dimeric alpha+beta barrel"/>
    <property type="match status" value="1"/>
</dbReference>
<dbReference type="InterPro" id="IPR013097">
    <property type="entry name" value="Dabb"/>
</dbReference>
<dbReference type="Gene3D" id="3.30.70.100">
    <property type="match status" value="1"/>
</dbReference>
<dbReference type="Pfam" id="PF07876">
    <property type="entry name" value="Dabb"/>
    <property type="match status" value="1"/>
</dbReference>
<dbReference type="SMART" id="SM00886">
    <property type="entry name" value="Dabb"/>
    <property type="match status" value="1"/>
</dbReference>
<evidence type="ECO:0000256" key="1">
    <source>
        <dbReference type="SAM" id="MobiDB-lite"/>
    </source>
</evidence>
<feature type="domain" description="Stress-response A/B barrel" evidence="2">
    <location>
        <begin position="107"/>
        <end position="202"/>
    </location>
</feature>
<proteinExistence type="predicted"/>
<comment type="caution">
    <text evidence="3">The sequence shown here is derived from an EMBL/GenBank/DDBJ whole genome shotgun (WGS) entry which is preliminary data.</text>
</comment>
<evidence type="ECO:0000259" key="2">
    <source>
        <dbReference type="PROSITE" id="PS51502"/>
    </source>
</evidence>
<dbReference type="AlphaFoldDB" id="A0A2S6A5Z1"/>
<sequence length="229" mass="25184">MYKVTRLLHLDDTADRAAVLRTITAAADSIPARYTLVAPTLPGARNGGDLLVHLQFESESEWSRWRAPIDAATSGGSIHHVDAAEYRGGSPGQDRAGRRNSSSPASVYRTLLLRVDDSASPAELGRFEHAMLQMPVHLPGIRAWQLSRVAHASGTSAWTHVWEQEFADLDTLLGPYMNHPVHWGHVDRWFDPECPEQLVKDRVCHSFCAMSASVITDTTPAALAAAEER</sequence>
<keyword evidence="4" id="KW-1185">Reference proteome</keyword>
<gene>
    <name evidence="3" type="ORF">C5F51_17090</name>
</gene>
<accession>A0A2S6A5Z1</accession>
<protein>
    <submittedName>
        <fullName evidence="3">Stress responsive protein</fullName>
    </submittedName>
</protein>
<dbReference type="RefSeq" id="WP_104363567.1">
    <property type="nucleotide sequence ID" value="NZ_PSZD01000009.1"/>
</dbReference>
<evidence type="ECO:0000313" key="3">
    <source>
        <dbReference type="EMBL" id="PPJ27731.1"/>
    </source>
</evidence>
<organism evidence="3 4">
    <name type="scientific">Nocardia nova</name>
    <dbReference type="NCBI Taxonomy" id="37330"/>
    <lineage>
        <taxon>Bacteria</taxon>
        <taxon>Bacillati</taxon>
        <taxon>Actinomycetota</taxon>
        <taxon>Actinomycetes</taxon>
        <taxon>Mycobacteriales</taxon>
        <taxon>Nocardiaceae</taxon>
        <taxon>Nocardia</taxon>
    </lineage>
</organism>
<dbReference type="PROSITE" id="PS51502">
    <property type="entry name" value="S_R_A_B_BARREL"/>
    <property type="match status" value="1"/>
</dbReference>
<feature type="region of interest" description="Disordered" evidence="1">
    <location>
        <begin position="82"/>
        <end position="103"/>
    </location>
</feature>
<name>A0A2S6A5Z1_9NOCA</name>